<keyword evidence="2" id="KW-1185">Reference proteome</keyword>
<proteinExistence type="predicted"/>
<dbReference type="RefSeq" id="WP_078976165.1">
    <property type="nucleotide sequence ID" value="NZ_MWQN01000001.1"/>
</dbReference>
<sequence>MHATLTTPYTDTRADALGWCLGLPPLPALAARDVDLGGLKLDLRLLGASHQVLIASEPGGGEPVSETVACVPGAATPLPARAATRLGRWEYEFTALTRQLDDTAFTARVREIVALATGHRYGLIGEYPGLPYAVTAMVVERCGAGAVWSTWHTYPQECRIVSTRSRAT</sequence>
<evidence type="ECO:0000313" key="1">
    <source>
        <dbReference type="EMBL" id="OPC81896.1"/>
    </source>
</evidence>
<evidence type="ECO:0000313" key="2">
    <source>
        <dbReference type="Proteomes" id="UP000190037"/>
    </source>
</evidence>
<organism evidence="1 2">
    <name type="scientific">Embleya scabrispora</name>
    <dbReference type="NCBI Taxonomy" id="159449"/>
    <lineage>
        <taxon>Bacteria</taxon>
        <taxon>Bacillati</taxon>
        <taxon>Actinomycetota</taxon>
        <taxon>Actinomycetes</taxon>
        <taxon>Kitasatosporales</taxon>
        <taxon>Streptomycetaceae</taxon>
        <taxon>Embleya</taxon>
    </lineage>
</organism>
<dbReference type="EMBL" id="MWQN01000001">
    <property type="protein sequence ID" value="OPC81896.1"/>
    <property type="molecule type" value="Genomic_DNA"/>
</dbReference>
<protein>
    <recommendedName>
        <fullName evidence="3">DUF2617 domain-containing protein</fullName>
    </recommendedName>
</protein>
<accession>A0A1T3NYG8</accession>
<dbReference type="Proteomes" id="UP000190037">
    <property type="component" value="Unassembled WGS sequence"/>
</dbReference>
<dbReference type="Pfam" id="PF10936">
    <property type="entry name" value="DUF2617"/>
    <property type="match status" value="1"/>
</dbReference>
<dbReference type="InterPro" id="IPR024486">
    <property type="entry name" value="DUF2617"/>
</dbReference>
<gene>
    <name evidence="1" type="ORF">B4N89_13980</name>
</gene>
<evidence type="ECO:0008006" key="3">
    <source>
        <dbReference type="Google" id="ProtNLM"/>
    </source>
</evidence>
<dbReference type="STRING" id="159449.B4N89_13980"/>
<name>A0A1T3NYG8_9ACTN</name>
<dbReference type="OrthoDB" id="4462506at2"/>
<comment type="caution">
    <text evidence="1">The sequence shown here is derived from an EMBL/GenBank/DDBJ whole genome shotgun (WGS) entry which is preliminary data.</text>
</comment>
<dbReference type="AlphaFoldDB" id="A0A1T3NYG8"/>
<reference evidence="1 2" key="1">
    <citation type="submission" date="2017-03" db="EMBL/GenBank/DDBJ databases">
        <title>Draft genome sequence of Streptomyces scabrisporus NF3, endophyte isolated from Amphipterygium adstringens.</title>
        <authorList>
            <person name="Vazquez M."/>
            <person name="Ceapa C.D."/>
            <person name="Rodriguez Luna D."/>
            <person name="Sanchez Esquivel S."/>
        </authorList>
    </citation>
    <scope>NUCLEOTIDE SEQUENCE [LARGE SCALE GENOMIC DNA]</scope>
    <source>
        <strain evidence="1 2">NF3</strain>
    </source>
</reference>